<name>G7YK91_CLOSI</name>
<dbReference type="Gene3D" id="4.10.410.10">
    <property type="entry name" value="Pancreatic trypsin inhibitor Kunitz domain"/>
    <property type="match status" value="1"/>
</dbReference>
<organism evidence="2 3">
    <name type="scientific">Clonorchis sinensis</name>
    <name type="common">Chinese liver fluke</name>
    <dbReference type="NCBI Taxonomy" id="79923"/>
    <lineage>
        <taxon>Eukaryota</taxon>
        <taxon>Metazoa</taxon>
        <taxon>Spiralia</taxon>
        <taxon>Lophotrochozoa</taxon>
        <taxon>Platyhelminthes</taxon>
        <taxon>Trematoda</taxon>
        <taxon>Digenea</taxon>
        <taxon>Opisthorchiida</taxon>
        <taxon>Opisthorchiata</taxon>
        <taxon>Opisthorchiidae</taxon>
        <taxon>Clonorchis</taxon>
    </lineage>
</organism>
<dbReference type="SUPFAM" id="SSF57362">
    <property type="entry name" value="BPTI-like"/>
    <property type="match status" value="1"/>
</dbReference>
<keyword evidence="3" id="KW-1185">Reference proteome</keyword>
<dbReference type="Proteomes" id="UP000008909">
    <property type="component" value="Unassembled WGS sequence"/>
</dbReference>
<proteinExistence type="predicted"/>
<evidence type="ECO:0000313" key="2">
    <source>
        <dbReference type="EMBL" id="GAA53373.1"/>
    </source>
</evidence>
<dbReference type="GO" id="GO:0004867">
    <property type="term" value="F:serine-type endopeptidase inhibitor activity"/>
    <property type="evidence" value="ECO:0007669"/>
    <property type="project" value="InterPro"/>
</dbReference>
<evidence type="ECO:0000259" key="1">
    <source>
        <dbReference type="SMART" id="SM00131"/>
    </source>
</evidence>
<feature type="domain" description="BPTI/Kunitz inhibitor" evidence="1">
    <location>
        <begin position="228"/>
        <end position="282"/>
    </location>
</feature>
<dbReference type="AlphaFoldDB" id="G7YK91"/>
<dbReference type="EMBL" id="DF143480">
    <property type="protein sequence ID" value="GAA53373.1"/>
    <property type="molecule type" value="Genomic_DNA"/>
</dbReference>
<accession>G7YK91</accession>
<sequence>MDSRVVFLSRKTLNKCAANIQRVNAKKKRLSEYHTLTAQKLGVMTTRWEERCNPTRDVMSCNSKSWPSDILQYIKGELSDVETIVSQDTDSQRLSPDGTLPENTTLIVLPTLLASDLGNDNRMNTTAIQQATMVYNCLTRMSSLTRAIAPGTHLQRALQMHRAENREGVASAAHAHDRRRCRRYFPHGEEPVTKLHAQACKPSSYNQRVYVWNDERCGIVNIREVVTYDCNDPIQEAVCKVVGMTQGYRFDKKKKQCVAYKHKCDQSPNSFGSMEKCQSKCESNGNTQ</sequence>
<reference evidence="2" key="1">
    <citation type="journal article" date="2011" name="Genome Biol.">
        <title>The draft genome of the carcinogenic human liver fluke Clonorchis sinensis.</title>
        <authorList>
            <person name="Wang X."/>
            <person name="Chen W."/>
            <person name="Huang Y."/>
            <person name="Sun J."/>
            <person name="Men J."/>
            <person name="Liu H."/>
            <person name="Luo F."/>
            <person name="Guo L."/>
            <person name="Lv X."/>
            <person name="Deng C."/>
            <person name="Zhou C."/>
            <person name="Fan Y."/>
            <person name="Li X."/>
            <person name="Huang L."/>
            <person name="Hu Y."/>
            <person name="Liang C."/>
            <person name="Hu X."/>
            <person name="Xu J."/>
            <person name="Yu X."/>
        </authorList>
    </citation>
    <scope>NUCLEOTIDE SEQUENCE [LARGE SCALE GENOMIC DNA]</scope>
    <source>
        <strain evidence="2">Henan</strain>
    </source>
</reference>
<dbReference type="Pfam" id="PF00014">
    <property type="entry name" value="Kunitz_BPTI"/>
    <property type="match status" value="1"/>
</dbReference>
<gene>
    <name evidence="2" type="ORF">CLF_110094</name>
</gene>
<evidence type="ECO:0000313" key="3">
    <source>
        <dbReference type="Proteomes" id="UP000008909"/>
    </source>
</evidence>
<dbReference type="SMART" id="SM00131">
    <property type="entry name" value="KU"/>
    <property type="match status" value="1"/>
</dbReference>
<protein>
    <recommendedName>
        <fullName evidence="1">BPTI/Kunitz inhibitor domain-containing protein</fullName>
    </recommendedName>
</protein>
<dbReference type="InterPro" id="IPR002223">
    <property type="entry name" value="Kunitz_BPTI"/>
</dbReference>
<reference key="2">
    <citation type="submission" date="2011-10" db="EMBL/GenBank/DDBJ databases">
        <title>The genome and transcriptome sequence of Clonorchis sinensis provide insights into the carcinogenic liver fluke.</title>
        <authorList>
            <person name="Wang X."/>
            <person name="Huang Y."/>
            <person name="Chen W."/>
            <person name="Liu H."/>
            <person name="Guo L."/>
            <person name="Chen Y."/>
            <person name="Luo F."/>
            <person name="Zhou W."/>
            <person name="Sun J."/>
            <person name="Mao Q."/>
            <person name="Liang P."/>
            <person name="Zhou C."/>
            <person name="Tian Y."/>
            <person name="Men J."/>
            <person name="Lv X."/>
            <person name="Huang L."/>
            <person name="Zhou J."/>
            <person name="Hu Y."/>
            <person name="Li R."/>
            <person name="Zhang F."/>
            <person name="Lei H."/>
            <person name="Li X."/>
            <person name="Hu X."/>
            <person name="Liang C."/>
            <person name="Xu J."/>
            <person name="Wu Z."/>
            <person name="Yu X."/>
        </authorList>
    </citation>
    <scope>NUCLEOTIDE SEQUENCE</scope>
    <source>
        <strain>Henan</strain>
    </source>
</reference>
<dbReference type="InterPro" id="IPR036880">
    <property type="entry name" value="Kunitz_BPTI_sf"/>
</dbReference>